<organism evidence="4 5">
    <name type="scientific">Priapulus caudatus</name>
    <name type="common">Priapulid worm</name>
    <dbReference type="NCBI Taxonomy" id="37621"/>
    <lineage>
        <taxon>Eukaryota</taxon>
        <taxon>Metazoa</taxon>
        <taxon>Ecdysozoa</taxon>
        <taxon>Scalidophora</taxon>
        <taxon>Priapulida</taxon>
        <taxon>Priapulimorpha</taxon>
        <taxon>Priapulimorphida</taxon>
        <taxon>Priapulidae</taxon>
        <taxon>Priapulus</taxon>
    </lineage>
</organism>
<name>A0ABM1ELZ9_PRICU</name>
<dbReference type="GeneID" id="106813566"/>
<accession>A0ABM1ELZ9</accession>
<dbReference type="PROSITE" id="PS50174">
    <property type="entry name" value="G_PATCH"/>
    <property type="match status" value="1"/>
</dbReference>
<feature type="compositionally biased region" description="Basic and acidic residues" evidence="2">
    <location>
        <begin position="302"/>
        <end position="312"/>
    </location>
</feature>
<protein>
    <recommendedName>
        <fullName evidence="1">G patch domain-containing protein 4</fullName>
    </recommendedName>
</protein>
<dbReference type="Proteomes" id="UP000695022">
    <property type="component" value="Unplaced"/>
</dbReference>
<sequence length="312" mass="34713">MSGKRNFASFASNILITSGWKEGDGLGKNHSGIVEPIKVKFKKDQAGVGHDPAEQFTFNWWDHVYKKAANNIVVENDKDGITVKRKATDSEPISNKRARYVPDKNMLYGRFVKSGTLMSDGLLVSEPSTTVLSSDSDEDNMQSNSAKDQDLLKICGGRTAHKGARHGMAMNGKLARLARIEEELTAIPKTSLLTLSTIDTGVTNNNAEMSPLQEKKKKKNKKNKKTVAPSECNEIEHSETNDCDRLNLEEATVKNGIHSFHATNVTLKSKRKKGKRKRKIDDQAICSNEECKPVRKSKKSSKRIEKIVKKKS</sequence>
<dbReference type="PANTHER" id="PTHR23149:SF9">
    <property type="entry name" value="G PATCH DOMAIN-CONTAINING PROTEIN 4"/>
    <property type="match status" value="1"/>
</dbReference>
<feature type="region of interest" description="Disordered" evidence="2">
    <location>
        <begin position="202"/>
        <end position="230"/>
    </location>
</feature>
<evidence type="ECO:0000256" key="2">
    <source>
        <dbReference type="SAM" id="MobiDB-lite"/>
    </source>
</evidence>
<dbReference type="PANTHER" id="PTHR23149">
    <property type="entry name" value="G PATCH DOMAIN CONTAINING PROTEIN"/>
    <property type="match status" value="1"/>
</dbReference>
<dbReference type="InterPro" id="IPR000467">
    <property type="entry name" value="G_patch_dom"/>
</dbReference>
<feature type="compositionally biased region" description="Basic residues" evidence="2">
    <location>
        <begin position="215"/>
        <end position="225"/>
    </location>
</feature>
<dbReference type="SMART" id="SM00443">
    <property type="entry name" value="G_patch"/>
    <property type="match status" value="1"/>
</dbReference>
<evidence type="ECO:0000259" key="3">
    <source>
        <dbReference type="PROSITE" id="PS50174"/>
    </source>
</evidence>
<evidence type="ECO:0000256" key="1">
    <source>
        <dbReference type="ARBA" id="ARBA00040365"/>
    </source>
</evidence>
<evidence type="ECO:0000313" key="4">
    <source>
        <dbReference type="Proteomes" id="UP000695022"/>
    </source>
</evidence>
<keyword evidence="4" id="KW-1185">Reference proteome</keyword>
<dbReference type="Pfam" id="PF01585">
    <property type="entry name" value="G-patch"/>
    <property type="match status" value="1"/>
</dbReference>
<reference evidence="5" key="1">
    <citation type="submission" date="2025-08" db="UniProtKB">
        <authorList>
            <consortium name="RefSeq"/>
        </authorList>
    </citation>
    <scope>IDENTIFICATION</scope>
</reference>
<evidence type="ECO:0000313" key="5">
    <source>
        <dbReference type="RefSeq" id="XP_014673220.1"/>
    </source>
</evidence>
<dbReference type="RefSeq" id="XP_014673220.1">
    <property type="nucleotide sequence ID" value="XM_014817734.1"/>
</dbReference>
<feature type="region of interest" description="Disordered" evidence="2">
    <location>
        <begin position="291"/>
        <end position="312"/>
    </location>
</feature>
<proteinExistence type="predicted"/>
<dbReference type="InterPro" id="IPR050656">
    <property type="entry name" value="PINX1"/>
</dbReference>
<feature type="domain" description="G-patch" evidence="3">
    <location>
        <begin position="7"/>
        <end position="53"/>
    </location>
</feature>
<gene>
    <name evidence="5" type="primary">LOC106813566</name>
</gene>